<feature type="region of interest" description="Disordered" evidence="1">
    <location>
        <begin position="130"/>
        <end position="156"/>
    </location>
</feature>
<organism evidence="2">
    <name type="scientific">Psilocybe cubensis</name>
    <name type="common">Psychedelic mushroom</name>
    <name type="synonym">Stropharia cubensis</name>
    <dbReference type="NCBI Taxonomy" id="181762"/>
    <lineage>
        <taxon>Eukaryota</taxon>
        <taxon>Fungi</taxon>
        <taxon>Dikarya</taxon>
        <taxon>Basidiomycota</taxon>
        <taxon>Agaricomycotina</taxon>
        <taxon>Agaricomycetes</taxon>
        <taxon>Agaricomycetidae</taxon>
        <taxon>Agaricales</taxon>
        <taxon>Agaricineae</taxon>
        <taxon>Strophariaceae</taxon>
        <taxon>Psilocybe</taxon>
    </lineage>
</organism>
<protein>
    <submittedName>
        <fullName evidence="2">Uncharacterized protein</fullName>
    </submittedName>
</protein>
<name>A0A8H7Y6D7_PSICU</name>
<feature type="compositionally biased region" description="Low complexity" evidence="1">
    <location>
        <begin position="8"/>
        <end position="20"/>
    </location>
</feature>
<evidence type="ECO:0000313" key="2">
    <source>
        <dbReference type="EMBL" id="KAG5171794.1"/>
    </source>
</evidence>
<feature type="region of interest" description="Disordered" evidence="1">
    <location>
        <begin position="1"/>
        <end position="39"/>
    </location>
</feature>
<accession>A0A8H7Y6D7</accession>
<gene>
    <name evidence="2" type="ORF">JR316_003882</name>
</gene>
<evidence type="ECO:0000256" key="1">
    <source>
        <dbReference type="SAM" id="MobiDB-lite"/>
    </source>
</evidence>
<sequence>MPSLRRTASSPAVRSSPYSSGLLAARGNGHRRSSGSETSARRVLADIEWWRVTDGQRESSPDQELEDRNRGNQDIVPLDVFLGAGIHIPHVDPGVDHPSPLPLPWVQPAVTVSDETSPAVVPTEQFAGLSITPHTPTRRHHSLESSSSSLESTPEAAETPIGDLFMGMSDLDMGFTEANLLPLPLDKRNRQAALAPILMRSFALNDCLSLKDDETNKYADFAVSPLSSAISFFN</sequence>
<proteinExistence type="predicted"/>
<dbReference type="EMBL" id="JAFIQS010000003">
    <property type="protein sequence ID" value="KAG5171794.1"/>
    <property type="molecule type" value="Genomic_DNA"/>
</dbReference>
<reference evidence="2" key="1">
    <citation type="submission" date="2021-02" db="EMBL/GenBank/DDBJ databases">
        <title>Psilocybe cubensis genome.</title>
        <authorList>
            <person name="Mckernan K.J."/>
            <person name="Crawford S."/>
            <person name="Trippe A."/>
            <person name="Kane L.T."/>
            <person name="Mclaughlin S."/>
        </authorList>
    </citation>
    <scope>NUCLEOTIDE SEQUENCE [LARGE SCALE GENOMIC DNA]</scope>
    <source>
        <strain evidence="2">MGC-MH-2018</strain>
    </source>
</reference>
<dbReference type="OrthoDB" id="3236040at2759"/>
<dbReference type="AlphaFoldDB" id="A0A8H7Y6D7"/>
<comment type="caution">
    <text evidence="2">The sequence shown here is derived from an EMBL/GenBank/DDBJ whole genome shotgun (WGS) entry which is preliminary data.</text>
</comment>